<dbReference type="Pfam" id="PF13505">
    <property type="entry name" value="OMP_b-brl"/>
    <property type="match status" value="1"/>
</dbReference>
<dbReference type="GO" id="GO:0019867">
    <property type="term" value="C:outer membrane"/>
    <property type="evidence" value="ECO:0007669"/>
    <property type="project" value="InterPro"/>
</dbReference>
<protein>
    <recommendedName>
        <fullName evidence="3">Outer membrane protein beta-barrel domain-containing protein</fullName>
    </recommendedName>
</protein>
<keyword evidence="1 2" id="KW-0732">Signal</keyword>
<evidence type="ECO:0000256" key="2">
    <source>
        <dbReference type="SAM" id="SignalP"/>
    </source>
</evidence>
<reference evidence="4 5" key="1">
    <citation type="submission" date="2020-03" db="EMBL/GenBank/DDBJ databases">
        <title>Complete Genome Sequence of Halomonas meridiana strain Eplume2, isolated from hydrothermal-plume in the north east Pacific Ocean.</title>
        <authorList>
            <person name="Kurihara Y."/>
            <person name="Kawai S."/>
            <person name="Sakai A."/>
            <person name="Galipon J."/>
            <person name="Arakawa K."/>
        </authorList>
    </citation>
    <scope>NUCLEOTIDE SEQUENCE [LARGE SCALE GENOMIC DNA]</scope>
    <source>
        <strain evidence="4 5">Eplume2</strain>
    </source>
</reference>
<feature type="domain" description="Outer membrane protein beta-barrel" evidence="3">
    <location>
        <begin position="13"/>
        <end position="221"/>
    </location>
</feature>
<dbReference type="Gene3D" id="2.40.160.20">
    <property type="match status" value="1"/>
</dbReference>
<dbReference type="RefSeq" id="WP_172515586.1">
    <property type="nucleotide sequence ID" value="NZ_AP022869.1"/>
</dbReference>
<organism evidence="4 5">
    <name type="scientific">Vreelandella aquamarina</name>
    <dbReference type="NCBI Taxonomy" id="77097"/>
    <lineage>
        <taxon>Bacteria</taxon>
        <taxon>Pseudomonadati</taxon>
        <taxon>Pseudomonadota</taxon>
        <taxon>Gammaproteobacteria</taxon>
        <taxon>Oceanospirillales</taxon>
        <taxon>Halomonadaceae</taxon>
        <taxon>Vreelandella</taxon>
    </lineage>
</organism>
<keyword evidence="5" id="KW-1185">Reference proteome</keyword>
<dbReference type="Proteomes" id="UP000501053">
    <property type="component" value="Chromosome"/>
</dbReference>
<feature type="chain" id="PRO_5026154977" description="Outer membrane protein beta-barrel domain-containing protein" evidence="2">
    <location>
        <begin position="27"/>
        <end position="221"/>
    </location>
</feature>
<feature type="signal peptide" evidence="2">
    <location>
        <begin position="1"/>
        <end position="26"/>
    </location>
</feature>
<proteinExistence type="predicted"/>
<evidence type="ECO:0000259" key="3">
    <source>
        <dbReference type="Pfam" id="PF13505"/>
    </source>
</evidence>
<gene>
    <name evidence="4" type="ORF">HMEPL2_35960</name>
</gene>
<accession>A0A6F8XHF7</accession>
<name>A0A6F8XHF7_9GAMM</name>
<evidence type="ECO:0000313" key="4">
    <source>
        <dbReference type="EMBL" id="BCB73245.1"/>
    </source>
</evidence>
<dbReference type="InterPro" id="IPR027385">
    <property type="entry name" value="Beta-barrel_OMP"/>
</dbReference>
<dbReference type="EMBL" id="AP022869">
    <property type="protein sequence ID" value="BCB73245.1"/>
    <property type="molecule type" value="Genomic_DNA"/>
</dbReference>
<dbReference type="SUPFAM" id="SSF56925">
    <property type="entry name" value="OMPA-like"/>
    <property type="match status" value="1"/>
</dbReference>
<evidence type="ECO:0000313" key="5">
    <source>
        <dbReference type="Proteomes" id="UP000501053"/>
    </source>
</evidence>
<dbReference type="InterPro" id="IPR011250">
    <property type="entry name" value="OMP/PagP_B-barrel"/>
</dbReference>
<dbReference type="InterPro" id="IPR006315">
    <property type="entry name" value="OM_autotransptr_brl_dom"/>
</dbReference>
<dbReference type="AlphaFoldDB" id="A0A6F8XHF7"/>
<sequence>MKASSIKLALLTSAAFLAGASSAAMAAPQFYAGAQAGYQNIDVEETVSGNWGSESTDYSGTGLAGGIFAGAKFDITPEFYLAPELNFGYSNADGGVSDSGGGFSSSYEVEAKQTYGLAALAGYNITDATSVYGRLGYQWTKFEATYSASGIGFPSISESESKTFGGVRVGVGMETAVAENVALRLDWSYTDYSSESFDESGDTLTYDPTESLFQIGVAFKF</sequence>
<dbReference type="NCBIfam" id="TIGR01414">
    <property type="entry name" value="autotrans_barl"/>
    <property type="match status" value="1"/>
</dbReference>
<evidence type="ECO:0000256" key="1">
    <source>
        <dbReference type="ARBA" id="ARBA00022729"/>
    </source>
</evidence>